<dbReference type="Gene3D" id="3.40.50.1360">
    <property type="match status" value="1"/>
</dbReference>
<dbReference type="NCBIfam" id="TIGR01198">
    <property type="entry name" value="pgl"/>
    <property type="match status" value="1"/>
</dbReference>
<reference evidence="9" key="1">
    <citation type="submission" date="2020-02" db="EMBL/GenBank/DDBJ databases">
        <title>Flavobacterium sp. genome.</title>
        <authorList>
            <person name="Jung H.S."/>
            <person name="Baek J.H."/>
            <person name="Jeon C.O."/>
        </authorList>
    </citation>
    <scope>NUCLEOTIDE SEQUENCE</scope>
    <source>
        <strain evidence="9">SE-s28</strain>
    </source>
</reference>
<dbReference type="EC" id="3.1.1.31" evidence="5 7"/>
<evidence type="ECO:0000313" key="10">
    <source>
        <dbReference type="Proteomes" id="UP000712080"/>
    </source>
</evidence>
<dbReference type="Pfam" id="PF01182">
    <property type="entry name" value="Glucosamine_iso"/>
    <property type="match status" value="1"/>
</dbReference>
<gene>
    <name evidence="7 9" type="primary">pgl</name>
    <name evidence="9" type="ORF">G6047_05120</name>
</gene>
<feature type="domain" description="Glucosamine/galactosamine-6-phosphate isomerase" evidence="8">
    <location>
        <begin position="7"/>
        <end position="228"/>
    </location>
</feature>
<comment type="function">
    <text evidence="2 7">Hydrolysis of 6-phosphogluconolactone to 6-phosphogluconate.</text>
</comment>
<dbReference type="InterPro" id="IPR039104">
    <property type="entry name" value="6PGL"/>
</dbReference>
<dbReference type="AlphaFoldDB" id="A0A972FK18"/>
<sequence length="243" mass="26996">MIQVFKDSVQLSEAAAAIFVSAAHEAVSKRGKFTVALTGGSSPAKLYELLSAPEYRDKVDWQKTFVFWGDERWVPIEDEKSNAGMANKVFLDKINIPNDHVFPMWSALLEPEEQAQHYEQLLRKHLGDSGEFDLILSGMGEDGHTASLFPGTEVLHEKTKWVAAYYLASQHMFRITLTAPLINKAKRNVVLVFGANKAQAFGQVIAGAYNPEKYPSQLLKPVSGELIWLADEAAADDLPPHIK</sequence>
<dbReference type="GO" id="GO:0017057">
    <property type="term" value="F:6-phosphogluconolactonase activity"/>
    <property type="evidence" value="ECO:0007669"/>
    <property type="project" value="UniProtKB-UniRule"/>
</dbReference>
<proteinExistence type="inferred from homology"/>
<evidence type="ECO:0000256" key="2">
    <source>
        <dbReference type="ARBA" id="ARBA00002681"/>
    </source>
</evidence>
<dbReference type="Proteomes" id="UP000712080">
    <property type="component" value="Unassembled WGS sequence"/>
</dbReference>
<dbReference type="InterPro" id="IPR006148">
    <property type="entry name" value="Glc/Gal-6P_isomerase"/>
</dbReference>
<evidence type="ECO:0000256" key="3">
    <source>
        <dbReference type="ARBA" id="ARBA00004961"/>
    </source>
</evidence>
<evidence type="ECO:0000256" key="1">
    <source>
        <dbReference type="ARBA" id="ARBA00000832"/>
    </source>
</evidence>
<name>A0A972FK18_9FLAO</name>
<dbReference type="EMBL" id="JAAMPU010000100">
    <property type="protein sequence ID" value="NMH27406.1"/>
    <property type="molecule type" value="Genomic_DNA"/>
</dbReference>
<dbReference type="GO" id="GO:0005975">
    <property type="term" value="P:carbohydrate metabolic process"/>
    <property type="evidence" value="ECO:0007669"/>
    <property type="project" value="UniProtKB-UniRule"/>
</dbReference>
<dbReference type="CDD" id="cd01400">
    <property type="entry name" value="6PGL"/>
    <property type="match status" value="1"/>
</dbReference>
<protein>
    <recommendedName>
        <fullName evidence="6 7">6-phosphogluconolactonase</fullName>
        <shortName evidence="7">6PGL</shortName>
        <ecNumber evidence="5 7">3.1.1.31</ecNumber>
    </recommendedName>
</protein>
<accession>A0A972FK18</accession>
<comment type="similarity">
    <text evidence="4 7">Belongs to the glucosamine/galactosamine-6-phosphate isomerase family. 6-phosphogluconolactonase subfamily.</text>
</comment>
<dbReference type="SUPFAM" id="SSF100950">
    <property type="entry name" value="NagB/RpiA/CoA transferase-like"/>
    <property type="match status" value="1"/>
</dbReference>
<dbReference type="PANTHER" id="PTHR11054">
    <property type="entry name" value="6-PHOSPHOGLUCONOLACTONASE"/>
    <property type="match status" value="1"/>
</dbReference>
<evidence type="ECO:0000256" key="7">
    <source>
        <dbReference type="RuleBase" id="RU365095"/>
    </source>
</evidence>
<keyword evidence="7 9" id="KW-0378">Hydrolase</keyword>
<dbReference type="InterPro" id="IPR037171">
    <property type="entry name" value="NagB/RpiA_transferase-like"/>
</dbReference>
<dbReference type="InterPro" id="IPR005900">
    <property type="entry name" value="6-phosphogluconolactonase_DevB"/>
</dbReference>
<comment type="caution">
    <text evidence="9">The sequence shown here is derived from an EMBL/GenBank/DDBJ whole genome shotgun (WGS) entry which is preliminary data.</text>
</comment>
<comment type="pathway">
    <text evidence="3 7">Carbohydrate degradation; pentose phosphate pathway; D-ribulose 5-phosphate from D-glucose 6-phosphate (oxidative stage): step 2/3.</text>
</comment>
<evidence type="ECO:0000259" key="8">
    <source>
        <dbReference type="Pfam" id="PF01182"/>
    </source>
</evidence>
<dbReference type="PANTHER" id="PTHR11054:SF0">
    <property type="entry name" value="6-PHOSPHOGLUCONOLACTONASE"/>
    <property type="match status" value="1"/>
</dbReference>
<organism evidence="9 10">
    <name type="scientific">Flavobacterium silvaticum</name>
    <dbReference type="NCBI Taxonomy" id="1852020"/>
    <lineage>
        <taxon>Bacteria</taxon>
        <taxon>Pseudomonadati</taxon>
        <taxon>Bacteroidota</taxon>
        <taxon>Flavobacteriia</taxon>
        <taxon>Flavobacteriales</taxon>
        <taxon>Flavobacteriaceae</taxon>
        <taxon>Flavobacterium</taxon>
    </lineage>
</organism>
<evidence type="ECO:0000256" key="5">
    <source>
        <dbReference type="ARBA" id="ARBA00013198"/>
    </source>
</evidence>
<evidence type="ECO:0000256" key="6">
    <source>
        <dbReference type="ARBA" id="ARBA00020337"/>
    </source>
</evidence>
<keyword evidence="10" id="KW-1185">Reference proteome</keyword>
<evidence type="ECO:0000313" key="9">
    <source>
        <dbReference type="EMBL" id="NMH27406.1"/>
    </source>
</evidence>
<evidence type="ECO:0000256" key="4">
    <source>
        <dbReference type="ARBA" id="ARBA00010662"/>
    </source>
</evidence>
<comment type="catalytic activity">
    <reaction evidence="1 7">
        <text>6-phospho-D-glucono-1,5-lactone + H2O = 6-phospho-D-gluconate + H(+)</text>
        <dbReference type="Rhea" id="RHEA:12556"/>
        <dbReference type="ChEBI" id="CHEBI:15377"/>
        <dbReference type="ChEBI" id="CHEBI:15378"/>
        <dbReference type="ChEBI" id="CHEBI:57955"/>
        <dbReference type="ChEBI" id="CHEBI:58759"/>
        <dbReference type="EC" id="3.1.1.31"/>
    </reaction>
</comment>
<dbReference type="GO" id="GO:0006098">
    <property type="term" value="P:pentose-phosphate shunt"/>
    <property type="evidence" value="ECO:0007669"/>
    <property type="project" value="InterPro"/>
</dbReference>